<keyword evidence="4" id="KW-1185">Reference proteome</keyword>
<feature type="region of interest" description="Disordered" evidence="1">
    <location>
        <begin position="1"/>
        <end position="23"/>
    </location>
</feature>
<keyword evidence="2" id="KW-1133">Transmembrane helix</keyword>
<gene>
    <name evidence="3" type="ORF">SCHCODRAFT_111532</name>
</gene>
<dbReference type="OMA" id="TENVFFA"/>
<accession>D8QCD5</accession>
<evidence type="ECO:0000313" key="4">
    <source>
        <dbReference type="Proteomes" id="UP000007431"/>
    </source>
</evidence>
<evidence type="ECO:0000256" key="1">
    <source>
        <dbReference type="SAM" id="MobiDB-lite"/>
    </source>
</evidence>
<dbReference type="AlphaFoldDB" id="D8QCD5"/>
<feature type="transmembrane region" description="Helical" evidence="2">
    <location>
        <begin position="91"/>
        <end position="110"/>
    </location>
</feature>
<dbReference type="InParanoid" id="D8QCD5"/>
<feature type="transmembrane region" description="Helical" evidence="2">
    <location>
        <begin position="130"/>
        <end position="150"/>
    </location>
</feature>
<proteinExistence type="predicted"/>
<sequence length="196" mass="21607">MPSSVHGEYSDSESTTKSSLMEAPTIREDLLPGRIRVQQQADILDAFPLPSHWSAYGHAVPELVWAAILLEKEAGDESVWEAHIRHICDHLNNVLLVAGLLLASAATFLTTEPPRDEIVNYTRRGPYMCLVGSFGLLIGGIIAGEACVIVTKKAQAYWSEKVLYADRFHVYCTLIMLSYPFFSVSIATLLLAFGLP</sequence>
<dbReference type="EMBL" id="GL377309">
    <property type="protein sequence ID" value="EFI94910.1"/>
    <property type="molecule type" value="Genomic_DNA"/>
</dbReference>
<name>D8QCD5_SCHCM</name>
<keyword evidence="2" id="KW-0472">Membrane</keyword>
<evidence type="ECO:0000256" key="2">
    <source>
        <dbReference type="SAM" id="Phobius"/>
    </source>
</evidence>
<organism evidence="4">
    <name type="scientific">Schizophyllum commune (strain H4-8 / FGSC 9210)</name>
    <name type="common">Split gill fungus</name>
    <dbReference type="NCBI Taxonomy" id="578458"/>
    <lineage>
        <taxon>Eukaryota</taxon>
        <taxon>Fungi</taxon>
        <taxon>Dikarya</taxon>
        <taxon>Basidiomycota</taxon>
        <taxon>Agaricomycotina</taxon>
        <taxon>Agaricomycetes</taxon>
        <taxon>Agaricomycetidae</taxon>
        <taxon>Agaricales</taxon>
        <taxon>Schizophyllaceae</taxon>
        <taxon>Schizophyllum</taxon>
    </lineage>
</organism>
<evidence type="ECO:0000313" key="3">
    <source>
        <dbReference type="EMBL" id="EFI94910.1"/>
    </source>
</evidence>
<protein>
    <submittedName>
        <fullName evidence="3">Uncharacterized protein</fullName>
    </submittedName>
</protein>
<dbReference type="eggNOG" id="ENOG502SXK7">
    <property type="taxonomic scope" value="Eukaryota"/>
</dbReference>
<keyword evidence="2" id="KW-0812">Transmembrane</keyword>
<reference evidence="3 4" key="1">
    <citation type="journal article" date="2010" name="Nat. Biotechnol.">
        <title>Genome sequence of the model mushroom Schizophyllum commune.</title>
        <authorList>
            <person name="Ohm R.A."/>
            <person name="de Jong J.F."/>
            <person name="Lugones L.G."/>
            <person name="Aerts A."/>
            <person name="Kothe E."/>
            <person name="Stajich J.E."/>
            <person name="de Vries R.P."/>
            <person name="Record E."/>
            <person name="Levasseur A."/>
            <person name="Baker S.E."/>
            <person name="Bartholomew K.A."/>
            <person name="Coutinho P.M."/>
            <person name="Erdmann S."/>
            <person name="Fowler T.J."/>
            <person name="Gathman A.C."/>
            <person name="Lombard V."/>
            <person name="Henrissat B."/>
            <person name="Knabe N."/>
            <person name="Kuees U."/>
            <person name="Lilly W.W."/>
            <person name="Lindquist E."/>
            <person name="Lucas S."/>
            <person name="Magnuson J.K."/>
            <person name="Piumi F."/>
            <person name="Raudaskoski M."/>
            <person name="Salamov A."/>
            <person name="Schmutz J."/>
            <person name="Schwarze F.W.M.R."/>
            <person name="vanKuyk P.A."/>
            <person name="Horton J.S."/>
            <person name="Grigoriev I.V."/>
            <person name="Woesten H.A.B."/>
        </authorList>
    </citation>
    <scope>NUCLEOTIDE SEQUENCE [LARGE SCALE GENOMIC DNA]</scope>
    <source>
        <strain evidence="4">H4-8 / FGSC 9210</strain>
    </source>
</reference>
<feature type="non-terminal residue" evidence="3">
    <location>
        <position position="196"/>
    </location>
</feature>
<feature type="transmembrane region" description="Helical" evidence="2">
    <location>
        <begin position="170"/>
        <end position="195"/>
    </location>
</feature>
<dbReference type="Proteomes" id="UP000007431">
    <property type="component" value="Unassembled WGS sequence"/>
</dbReference>
<dbReference type="HOGENOM" id="CLU_1390955_0_0_1"/>
<dbReference type="VEuPathDB" id="FungiDB:SCHCODRAFT_02370160"/>